<feature type="region of interest" description="Disordered" evidence="6">
    <location>
        <begin position="347"/>
        <end position="382"/>
    </location>
</feature>
<dbReference type="AlphaFoldDB" id="A0A9W9GSA8"/>
<reference evidence="9" key="1">
    <citation type="submission" date="2022-11" db="EMBL/GenBank/DDBJ databases">
        <authorList>
            <person name="Petersen C."/>
        </authorList>
    </citation>
    <scope>NUCLEOTIDE SEQUENCE</scope>
    <source>
        <strain evidence="9">IBT 22155</strain>
    </source>
</reference>
<organism evidence="9 10">
    <name type="scientific">Penicillium bovifimosum</name>
    <dbReference type="NCBI Taxonomy" id="126998"/>
    <lineage>
        <taxon>Eukaryota</taxon>
        <taxon>Fungi</taxon>
        <taxon>Dikarya</taxon>
        <taxon>Ascomycota</taxon>
        <taxon>Pezizomycotina</taxon>
        <taxon>Eurotiomycetes</taxon>
        <taxon>Eurotiomycetidae</taxon>
        <taxon>Eurotiales</taxon>
        <taxon>Aspergillaceae</taxon>
        <taxon>Penicillium</taxon>
    </lineage>
</organism>
<evidence type="ECO:0000256" key="5">
    <source>
        <dbReference type="ARBA" id="ARBA00038359"/>
    </source>
</evidence>
<gene>
    <name evidence="9" type="ORF">N7515_005203</name>
</gene>
<evidence type="ECO:0000256" key="1">
    <source>
        <dbReference type="ARBA" id="ARBA00004141"/>
    </source>
</evidence>
<dbReference type="InterPro" id="IPR049326">
    <property type="entry name" value="Rhodopsin_dom_fungi"/>
</dbReference>
<evidence type="ECO:0000256" key="7">
    <source>
        <dbReference type="SAM" id="Phobius"/>
    </source>
</evidence>
<comment type="subcellular location">
    <subcellularLocation>
        <location evidence="1">Membrane</location>
        <topology evidence="1">Multi-pass membrane protein</topology>
    </subcellularLocation>
</comment>
<comment type="caution">
    <text evidence="9">The sequence shown here is derived from an EMBL/GenBank/DDBJ whole genome shotgun (WGS) entry which is preliminary data.</text>
</comment>
<reference evidence="9" key="2">
    <citation type="journal article" date="2023" name="IMA Fungus">
        <title>Comparative genomic study of the Penicillium genus elucidates a diverse pangenome and 15 lateral gene transfer events.</title>
        <authorList>
            <person name="Petersen C."/>
            <person name="Sorensen T."/>
            <person name="Nielsen M.R."/>
            <person name="Sondergaard T.E."/>
            <person name="Sorensen J.L."/>
            <person name="Fitzpatrick D.A."/>
            <person name="Frisvad J.C."/>
            <person name="Nielsen K.L."/>
        </authorList>
    </citation>
    <scope>NUCLEOTIDE SEQUENCE</scope>
    <source>
        <strain evidence="9">IBT 22155</strain>
    </source>
</reference>
<dbReference type="GO" id="GO:0016020">
    <property type="term" value="C:membrane"/>
    <property type="evidence" value="ECO:0007669"/>
    <property type="project" value="UniProtKB-SubCell"/>
</dbReference>
<accession>A0A9W9GSA8</accession>
<keyword evidence="3 7" id="KW-1133">Transmembrane helix</keyword>
<keyword evidence="2 7" id="KW-0812">Transmembrane</keyword>
<dbReference type="Proteomes" id="UP001149079">
    <property type="component" value="Unassembled WGS sequence"/>
</dbReference>
<keyword evidence="10" id="KW-1185">Reference proteome</keyword>
<dbReference type="GeneID" id="81405117"/>
<comment type="similarity">
    <text evidence="5">Belongs to the SAT4 family.</text>
</comment>
<feature type="compositionally biased region" description="Basic and acidic residues" evidence="6">
    <location>
        <begin position="366"/>
        <end position="382"/>
    </location>
</feature>
<evidence type="ECO:0000256" key="4">
    <source>
        <dbReference type="ARBA" id="ARBA00023136"/>
    </source>
</evidence>
<feature type="transmembrane region" description="Helical" evidence="7">
    <location>
        <begin position="16"/>
        <end position="34"/>
    </location>
</feature>
<evidence type="ECO:0000313" key="10">
    <source>
        <dbReference type="Proteomes" id="UP001149079"/>
    </source>
</evidence>
<evidence type="ECO:0000256" key="2">
    <source>
        <dbReference type="ARBA" id="ARBA00022692"/>
    </source>
</evidence>
<dbReference type="PANTHER" id="PTHR33048">
    <property type="entry name" value="PTH11-LIKE INTEGRAL MEMBRANE PROTEIN (AFU_ORTHOLOGUE AFUA_5G11245)"/>
    <property type="match status" value="1"/>
</dbReference>
<dbReference type="RefSeq" id="XP_056519543.1">
    <property type="nucleotide sequence ID" value="XM_056665947.1"/>
</dbReference>
<dbReference type="InterPro" id="IPR052337">
    <property type="entry name" value="SAT4-like"/>
</dbReference>
<feature type="region of interest" description="Disordered" evidence="6">
    <location>
        <begin position="400"/>
        <end position="428"/>
    </location>
</feature>
<keyword evidence="4 7" id="KW-0472">Membrane</keyword>
<name>A0A9W9GSA8_9EURO</name>
<evidence type="ECO:0000313" key="9">
    <source>
        <dbReference type="EMBL" id="KAJ5129164.1"/>
    </source>
</evidence>
<feature type="transmembrane region" description="Helical" evidence="7">
    <location>
        <begin position="105"/>
        <end position="132"/>
    </location>
</feature>
<evidence type="ECO:0000259" key="8">
    <source>
        <dbReference type="Pfam" id="PF20684"/>
    </source>
</evidence>
<dbReference type="PANTHER" id="PTHR33048:SF129">
    <property type="entry name" value="INTEGRAL MEMBRANE PROTEIN-RELATED"/>
    <property type="match status" value="1"/>
</dbReference>
<protein>
    <recommendedName>
        <fullName evidence="8">Rhodopsin domain-containing protein</fullName>
    </recommendedName>
</protein>
<evidence type="ECO:0000256" key="6">
    <source>
        <dbReference type="SAM" id="MobiDB-lite"/>
    </source>
</evidence>
<dbReference type="Pfam" id="PF20684">
    <property type="entry name" value="Fung_rhodopsin"/>
    <property type="match status" value="1"/>
</dbReference>
<dbReference type="EMBL" id="JAPQKL010000005">
    <property type="protein sequence ID" value="KAJ5129164.1"/>
    <property type="molecule type" value="Genomic_DNA"/>
</dbReference>
<feature type="domain" description="Rhodopsin" evidence="8">
    <location>
        <begin position="54"/>
        <end position="212"/>
    </location>
</feature>
<dbReference type="OrthoDB" id="5429740at2759"/>
<sequence length="428" mass="48608">MDIPRPAEGDVDIGTGTFQACWVLTAIVGVALLFRYGIKIWVRWALPQVTAPGRIWGIEDLFFLVAWGFDIAHMVFIQLSANWGLGRHFFYLTPEERFNAMKWDFISQPMAVASAMVSRTGMMWFLLTCFAASDKKIRRSIIVCAVVQIVANMSNRVDYFHYMWTPLPEDGSVKCQSPTVQTTVGFVQGGFNTVIDYFLAALAAVELWQFFLRTLHRNPGLSFWSQFCKISDTVRSRRIWQTITLCGPLLLSGCASIVKTYKLKSLGDRQDFTYNIVTFVLWVKIENYSILLASCAPVARLFLRAFVDHRREGRSQGYWSRSRSSDRHKHSTELKCRANAEDNWLDSSTNNTYMHDEENPATQWNGHEHERSHSRVSKAEMPEHLDDGCVTVKTDIVVQINDGRPRSTSSGGTRLLPDGGESNSAGYR</sequence>
<feature type="transmembrane region" description="Helical" evidence="7">
    <location>
        <begin position="61"/>
        <end position="85"/>
    </location>
</feature>
<evidence type="ECO:0000256" key="3">
    <source>
        <dbReference type="ARBA" id="ARBA00022989"/>
    </source>
</evidence>
<proteinExistence type="inferred from homology"/>